<dbReference type="AlphaFoldDB" id="A0A3A9JXE9"/>
<keyword evidence="3" id="KW-1185">Reference proteome</keyword>
<dbReference type="Proteomes" id="UP000281498">
    <property type="component" value="Unassembled WGS sequence"/>
</dbReference>
<organism evidence="2 3">
    <name type="scientific">Salipaludibacillus neizhouensis</name>
    <dbReference type="NCBI Taxonomy" id="885475"/>
    <lineage>
        <taxon>Bacteria</taxon>
        <taxon>Bacillati</taxon>
        <taxon>Bacillota</taxon>
        <taxon>Bacilli</taxon>
        <taxon>Bacillales</taxon>
        <taxon>Bacillaceae</taxon>
    </lineage>
</organism>
<evidence type="ECO:0000313" key="3">
    <source>
        <dbReference type="Proteomes" id="UP000281498"/>
    </source>
</evidence>
<dbReference type="InterPro" id="IPR049349">
    <property type="entry name" value="DUF2264_N"/>
</dbReference>
<comment type="caution">
    <text evidence="2">The sequence shown here is derived from an EMBL/GenBank/DDBJ whole genome shotgun (WGS) entry which is preliminary data.</text>
</comment>
<gene>
    <name evidence="2" type="ORF">CR203_19770</name>
</gene>
<dbReference type="EMBL" id="PDOE01000014">
    <property type="protein sequence ID" value="RKL65564.1"/>
    <property type="molecule type" value="Genomic_DNA"/>
</dbReference>
<dbReference type="Pfam" id="PF10022">
    <property type="entry name" value="DUF2264"/>
    <property type="match status" value="1"/>
</dbReference>
<reference evidence="2 3" key="1">
    <citation type="submission" date="2017-10" db="EMBL/GenBank/DDBJ databases">
        <title>Bacillus sp. nov., a halophilic bacterium isolated from a Keqin Lake.</title>
        <authorList>
            <person name="Wang H."/>
        </authorList>
    </citation>
    <scope>NUCLEOTIDE SEQUENCE [LARGE SCALE GENOMIC DNA]</scope>
    <source>
        <strain evidence="2 3">KCTC 13187</strain>
    </source>
</reference>
<protein>
    <recommendedName>
        <fullName evidence="1">DUF2264 domain-containing protein</fullName>
    </recommendedName>
</protein>
<evidence type="ECO:0000313" key="2">
    <source>
        <dbReference type="EMBL" id="RKL65564.1"/>
    </source>
</evidence>
<feature type="domain" description="DUF2264" evidence="1">
    <location>
        <begin position="6"/>
        <end position="72"/>
    </location>
</feature>
<accession>A0A3A9JXE9</accession>
<dbReference type="OrthoDB" id="9813465at2"/>
<dbReference type="RefSeq" id="WP_110936942.1">
    <property type="nucleotide sequence ID" value="NZ_KZ614146.1"/>
</dbReference>
<evidence type="ECO:0000259" key="1">
    <source>
        <dbReference type="Pfam" id="PF10022"/>
    </source>
</evidence>
<sequence>MKEGTKREQFSYLEALSRLLVSIVPWLEKKCENDEEEKHRTQYCVLARTAIDSGTDPDSLDYMNLSNDFQPITHFLWERTRPKI</sequence>
<proteinExistence type="predicted"/>
<name>A0A3A9JXE9_9BACI</name>